<evidence type="ECO:0000313" key="2">
    <source>
        <dbReference type="EMBL" id="MFD1929423.1"/>
    </source>
</evidence>
<evidence type="ECO:0000313" key="3">
    <source>
        <dbReference type="Proteomes" id="UP001597218"/>
    </source>
</evidence>
<dbReference type="RefSeq" id="WP_381539537.1">
    <property type="nucleotide sequence ID" value="NZ_JBHUGI010000034.1"/>
</dbReference>
<protein>
    <submittedName>
        <fullName evidence="2">Spore coat protein GerQ</fullName>
    </submittedName>
</protein>
<sequence length="111" mass="12735">MVQYYWNPNYQQNMTPPQIPSSGGRPPGREESYIENILRLNRGKPGTFHFSFEHAVNSGKNTMAVKGVVEAAGRDHVILSDSKTGQRFLFPMIYFDFAEFDQEVSYFPQQP</sequence>
<feature type="region of interest" description="Disordered" evidence="1">
    <location>
        <begin position="6"/>
        <end position="30"/>
    </location>
</feature>
<evidence type="ECO:0000256" key="1">
    <source>
        <dbReference type="SAM" id="MobiDB-lite"/>
    </source>
</evidence>
<keyword evidence="3" id="KW-1185">Reference proteome</keyword>
<proteinExistence type="predicted"/>
<dbReference type="EMBL" id="JBHUGI010000034">
    <property type="protein sequence ID" value="MFD1929423.1"/>
    <property type="molecule type" value="Genomic_DNA"/>
</dbReference>
<comment type="caution">
    <text evidence="2">The sequence shown here is derived from an EMBL/GenBank/DDBJ whole genome shotgun (WGS) entry which is preliminary data.</text>
</comment>
<name>A0ABW4SJA0_9BACL</name>
<keyword evidence="2" id="KW-0946">Virion</keyword>
<accession>A0ABW4SJA0</accession>
<dbReference type="Pfam" id="PF09671">
    <property type="entry name" value="Spore_GerQ"/>
    <property type="match status" value="1"/>
</dbReference>
<dbReference type="NCBIfam" id="TIGR02728">
    <property type="entry name" value="spore_gerQ"/>
    <property type="match status" value="1"/>
</dbReference>
<organism evidence="2 3">
    <name type="scientific">Sporosarcina siberiensis</name>
    <dbReference type="NCBI Taxonomy" id="1365606"/>
    <lineage>
        <taxon>Bacteria</taxon>
        <taxon>Bacillati</taxon>
        <taxon>Bacillota</taxon>
        <taxon>Bacilli</taxon>
        <taxon>Bacillales</taxon>
        <taxon>Caryophanaceae</taxon>
        <taxon>Sporosarcina</taxon>
    </lineage>
</organism>
<feature type="compositionally biased region" description="Polar residues" evidence="1">
    <location>
        <begin position="6"/>
        <end position="16"/>
    </location>
</feature>
<gene>
    <name evidence="2" type="primary">gerQ</name>
    <name evidence="2" type="ORF">ACFSFY_15375</name>
</gene>
<keyword evidence="2" id="KW-0167">Capsid protein</keyword>
<dbReference type="Proteomes" id="UP001597218">
    <property type="component" value="Unassembled WGS sequence"/>
</dbReference>
<reference evidence="3" key="1">
    <citation type="journal article" date="2019" name="Int. J. Syst. Evol. Microbiol.">
        <title>The Global Catalogue of Microorganisms (GCM) 10K type strain sequencing project: providing services to taxonomists for standard genome sequencing and annotation.</title>
        <authorList>
            <consortium name="The Broad Institute Genomics Platform"/>
            <consortium name="The Broad Institute Genome Sequencing Center for Infectious Disease"/>
            <person name="Wu L."/>
            <person name="Ma J."/>
        </authorList>
    </citation>
    <scope>NUCLEOTIDE SEQUENCE [LARGE SCALE GENOMIC DNA]</scope>
    <source>
        <strain evidence="3">CGMCC 4.7177</strain>
    </source>
</reference>
<dbReference type="InterPro" id="IPR014099">
    <property type="entry name" value="Spore_coat_GerQ"/>
</dbReference>